<dbReference type="InterPro" id="IPR009057">
    <property type="entry name" value="Homeodomain-like_sf"/>
</dbReference>
<dbReference type="Gene3D" id="2.60.120.10">
    <property type="entry name" value="Jelly Rolls"/>
    <property type="match status" value="1"/>
</dbReference>
<dbReference type="EMBL" id="DVGZ01000052">
    <property type="protein sequence ID" value="HIR47066.1"/>
    <property type="molecule type" value="Genomic_DNA"/>
</dbReference>
<comment type="caution">
    <text evidence="5">The sequence shown here is derived from an EMBL/GenBank/DDBJ whole genome shotgun (WGS) entry which is preliminary data.</text>
</comment>
<dbReference type="Gene3D" id="1.10.10.60">
    <property type="entry name" value="Homeodomain-like"/>
    <property type="match status" value="2"/>
</dbReference>
<dbReference type="InterPro" id="IPR037923">
    <property type="entry name" value="HTH-like"/>
</dbReference>
<dbReference type="Proteomes" id="UP000824242">
    <property type="component" value="Unassembled WGS sequence"/>
</dbReference>
<evidence type="ECO:0000313" key="5">
    <source>
        <dbReference type="EMBL" id="HIR47066.1"/>
    </source>
</evidence>
<evidence type="ECO:0000313" key="6">
    <source>
        <dbReference type="Proteomes" id="UP000824242"/>
    </source>
</evidence>
<evidence type="ECO:0000256" key="1">
    <source>
        <dbReference type="ARBA" id="ARBA00023015"/>
    </source>
</evidence>
<organism evidence="5 6">
    <name type="scientific">Candidatus Caccousia avicola</name>
    <dbReference type="NCBI Taxonomy" id="2840721"/>
    <lineage>
        <taxon>Bacteria</taxon>
        <taxon>Bacillati</taxon>
        <taxon>Bacillota</taxon>
        <taxon>Clostridia</taxon>
        <taxon>Eubacteriales</taxon>
        <taxon>Oscillospiraceae</taxon>
        <taxon>Oscillospiraceae incertae sedis</taxon>
        <taxon>Candidatus Caccousia</taxon>
    </lineage>
</organism>
<keyword evidence="3" id="KW-0804">Transcription</keyword>
<sequence length="285" mass="32634">MNSTHYIMPSPDHAVEESSAKLLYVSCAQYSQEWNSTLHTHSCAELFFVTGGRGRFRLQEESFPVAVGDLIVVNANVPHTELSQEGSPMEYTVLGIDGLEVLGDTGGFALLHFDAGWEEIQWCLRLITQEARLGQSGYQDFCQHLLQAMLIRLQRRDGFSLTSDEPERKISKECSLVRRYIDNHFKENLTLDQLADVAHMNKYYLVHAFRREYNVSPISYLISRRTQESRFLLSNTDHTLSQIAQILGFSSPSYFSQSFRRIEGISPQEYRKLSRLAAENEKPGR</sequence>
<keyword evidence="2" id="KW-0238">DNA-binding</keyword>
<dbReference type="PROSITE" id="PS01124">
    <property type="entry name" value="HTH_ARAC_FAMILY_2"/>
    <property type="match status" value="1"/>
</dbReference>
<evidence type="ECO:0000256" key="2">
    <source>
        <dbReference type="ARBA" id="ARBA00023125"/>
    </source>
</evidence>
<dbReference type="Pfam" id="PF07883">
    <property type="entry name" value="Cupin_2"/>
    <property type="match status" value="1"/>
</dbReference>
<reference evidence="5" key="1">
    <citation type="submission" date="2020-10" db="EMBL/GenBank/DDBJ databases">
        <authorList>
            <person name="Gilroy R."/>
        </authorList>
    </citation>
    <scope>NUCLEOTIDE SEQUENCE</scope>
    <source>
        <strain evidence="5">ChiSxjej1B13-7958</strain>
    </source>
</reference>
<dbReference type="SMART" id="SM00342">
    <property type="entry name" value="HTH_ARAC"/>
    <property type="match status" value="1"/>
</dbReference>
<dbReference type="InterPro" id="IPR020449">
    <property type="entry name" value="Tscrpt_reg_AraC-type_HTH"/>
</dbReference>
<dbReference type="InterPro" id="IPR014710">
    <property type="entry name" value="RmlC-like_jellyroll"/>
</dbReference>
<dbReference type="InterPro" id="IPR013096">
    <property type="entry name" value="Cupin_2"/>
</dbReference>
<keyword evidence="1" id="KW-0805">Transcription regulation</keyword>
<dbReference type="GO" id="GO:0043565">
    <property type="term" value="F:sequence-specific DNA binding"/>
    <property type="evidence" value="ECO:0007669"/>
    <property type="project" value="InterPro"/>
</dbReference>
<dbReference type="PANTHER" id="PTHR43280">
    <property type="entry name" value="ARAC-FAMILY TRANSCRIPTIONAL REGULATOR"/>
    <property type="match status" value="1"/>
</dbReference>
<accession>A0A9D1AM69</accession>
<reference evidence="5" key="2">
    <citation type="journal article" date="2021" name="PeerJ">
        <title>Extensive microbial diversity within the chicken gut microbiome revealed by metagenomics and culture.</title>
        <authorList>
            <person name="Gilroy R."/>
            <person name="Ravi A."/>
            <person name="Getino M."/>
            <person name="Pursley I."/>
            <person name="Horton D.L."/>
            <person name="Alikhan N.F."/>
            <person name="Baker D."/>
            <person name="Gharbi K."/>
            <person name="Hall N."/>
            <person name="Watson M."/>
            <person name="Adriaenssens E.M."/>
            <person name="Foster-Nyarko E."/>
            <person name="Jarju S."/>
            <person name="Secka A."/>
            <person name="Antonio M."/>
            <person name="Oren A."/>
            <person name="Chaudhuri R.R."/>
            <person name="La Ragione R."/>
            <person name="Hildebrand F."/>
            <person name="Pallen M.J."/>
        </authorList>
    </citation>
    <scope>NUCLEOTIDE SEQUENCE</scope>
    <source>
        <strain evidence="5">ChiSxjej1B13-7958</strain>
    </source>
</reference>
<dbReference type="Pfam" id="PF12833">
    <property type="entry name" value="HTH_18"/>
    <property type="match status" value="1"/>
</dbReference>
<dbReference type="GO" id="GO:0003700">
    <property type="term" value="F:DNA-binding transcription factor activity"/>
    <property type="evidence" value="ECO:0007669"/>
    <property type="project" value="InterPro"/>
</dbReference>
<dbReference type="InterPro" id="IPR018060">
    <property type="entry name" value="HTH_AraC"/>
</dbReference>
<name>A0A9D1AM69_9FIRM</name>
<feature type="domain" description="HTH araC/xylS-type" evidence="4">
    <location>
        <begin position="175"/>
        <end position="273"/>
    </location>
</feature>
<proteinExistence type="predicted"/>
<evidence type="ECO:0000256" key="3">
    <source>
        <dbReference type="ARBA" id="ARBA00023163"/>
    </source>
</evidence>
<dbReference type="AlphaFoldDB" id="A0A9D1AM69"/>
<evidence type="ECO:0000259" key="4">
    <source>
        <dbReference type="PROSITE" id="PS01124"/>
    </source>
</evidence>
<dbReference type="SUPFAM" id="SSF51215">
    <property type="entry name" value="Regulatory protein AraC"/>
    <property type="match status" value="1"/>
</dbReference>
<dbReference type="PANTHER" id="PTHR43280:SF28">
    <property type="entry name" value="HTH-TYPE TRANSCRIPTIONAL ACTIVATOR RHAS"/>
    <property type="match status" value="1"/>
</dbReference>
<dbReference type="PRINTS" id="PR00032">
    <property type="entry name" value="HTHARAC"/>
</dbReference>
<protein>
    <submittedName>
        <fullName evidence="5">AraC family transcriptional regulator</fullName>
    </submittedName>
</protein>
<gene>
    <name evidence="5" type="ORF">IAB89_05330</name>
</gene>
<dbReference type="SUPFAM" id="SSF46689">
    <property type="entry name" value="Homeodomain-like"/>
    <property type="match status" value="2"/>
</dbReference>